<accession>A0A6C0ERT2</accession>
<proteinExistence type="predicted"/>
<evidence type="ECO:0000313" key="1">
    <source>
        <dbReference type="EMBL" id="QHT29995.1"/>
    </source>
</evidence>
<reference evidence="1" key="1">
    <citation type="journal article" date="2020" name="Nature">
        <title>Giant virus diversity and host interactions through global metagenomics.</title>
        <authorList>
            <person name="Schulz F."/>
            <person name="Roux S."/>
            <person name="Paez-Espino D."/>
            <person name="Jungbluth S."/>
            <person name="Walsh D.A."/>
            <person name="Denef V.J."/>
            <person name="McMahon K.D."/>
            <person name="Konstantinidis K.T."/>
            <person name="Eloe-Fadrosh E.A."/>
            <person name="Kyrpides N.C."/>
            <person name="Woyke T."/>
        </authorList>
    </citation>
    <scope>NUCLEOTIDE SEQUENCE</scope>
    <source>
        <strain evidence="1">GVMAG-M-3300009068-25</strain>
    </source>
</reference>
<sequence length="406" mass="45613">MRFVLVSTHVDQMTGYSKVVSNLLTQVATLAPKVKTFHFGFQRHADRKSLRKVPEGVVAYDAAAAEDPKEEGFGFNKIHEYLEMVGPDVVMIYNDPMIIARFIKSMKYEKGVSPYKLWLYIDQVYTGIAPQLIDEINKAADRVYCFTDSWAKTFTEYPNVTVTPKLIEHAVDPTVFSSLPQQTRVQLRKNIGLPTDALVMLNANRNSQRKRQDLTIMGFVRILAKYEEKPLYLLMVTGIDPQKGNYYDVQRIFYDQLLQNNLDPTVYGKRLAIIDTSTTPLTDEAINQIYNMSDVGVNTSDGEGFGLCQLEHLYTGAPQVVTDVGAYSNFLPKTVAQFIPKRDVYYHAAGMPLGLSSPTFYADDVAAAMDKVITNLGAMRTAKESIVFKSWADVCADWLADLKAST</sequence>
<dbReference type="PANTHER" id="PTHR12526">
    <property type="entry name" value="GLYCOSYLTRANSFERASE"/>
    <property type="match status" value="1"/>
</dbReference>
<protein>
    <recommendedName>
        <fullName evidence="2">Glycosyl transferase family 1 domain-containing protein</fullName>
    </recommendedName>
</protein>
<organism evidence="1">
    <name type="scientific">viral metagenome</name>
    <dbReference type="NCBI Taxonomy" id="1070528"/>
    <lineage>
        <taxon>unclassified sequences</taxon>
        <taxon>metagenomes</taxon>
        <taxon>organismal metagenomes</taxon>
    </lineage>
</organism>
<evidence type="ECO:0008006" key="2">
    <source>
        <dbReference type="Google" id="ProtNLM"/>
    </source>
</evidence>
<dbReference type="Gene3D" id="3.40.50.11930">
    <property type="match status" value="1"/>
</dbReference>
<dbReference type="SUPFAM" id="SSF53756">
    <property type="entry name" value="UDP-Glycosyltransferase/glycogen phosphorylase"/>
    <property type="match status" value="1"/>
</dbReference>
<dbReference type="Gene3D" id="3.40.50.2000">
    <property type="entry name" value="Glycogen Phosphorylase B"/>
    <property type="match status" value="1"/>
</dbReference>
<dbReference type="AlphaFoldDB" id="A0A6C0ERT2"/>
<dbReference type="EMBL" id="MN738888">
    <property type="protein sequence ID" value="QHT29995.1"/>
    <property type="molecule type" value="Genomic_DNA"/>
</dbReference>
<name>A0A6C0ERT2_9ZZZZ</name>